<proteinExistence type="predicted"/>
<organism evidence="2 3">
    <name type="scientific">Vitis vinifera</name>
    <name type="common">Grape</name>
    <dbReference type="NCBI Taxonomy" id="29760"/>
    <lineage>
        <taxon>Eukaryota</taxon>
        <taxon>Viridiplantae</taxon>
        <taxon>Streptophyta</taxon>
        <taxon>Embryophyta</taxon>
        <taxon>Tracheophyta</taxon>
        <taxon>Spermatophyta</taxon>
        <taxon>Magnoliopsida</taxon>
        <taxon>eudicotyledons</taxon>
        <taxon>Gunneridae</taxon>
        <taxon>Pentapetalae</taxon>
        <taxon>rosids</taxon>
        <taxon>Vitales</taxon>
        <taxon>Vitaceae</taxon>
        <taxon>Viteae</taxon>
        <taxon>Vitis</taxon>
    </lineage>
</organism>
<dbReference type="Proteomes" id="UP000288805">
    <property type="component" value="Unassembled WGS sequence"/>
</dbReference>
<dbReference type="InterPro" id="IPR002182">
    <property type="entry name" value="NB-ARC"/>
</dbReference>
<evidence type="ECO:0000259" key="1">
    <source>
        <dbReference type="Pfam" id="PF00931"/>
    </source>
</evidence>
<name>A0A438IDF0_VITVI</name>
<comment type="caution">
    <text evidence="2">The sequence shown here is derived from an EMBL/GenBank/DDBJ whole genome shotgun (WGS) entry which is preliminary data.</text>
</comment>
<dbReference type="EMBL" id="QGNW01000119">
    <property type="protein sequence ID" value="RVW94751.1"/>
    <property type="molecule type" value="Genomic_DNA"/>
</dbReference>
<dbReference type="AlphaFoldDB" id="A0A438IDF0"/>
<dbReference type="InterPro" id="IPR027417">
    <property type="entry name" value="P-loop_NTPase"/>
</dbReference>
<feature type="domain" description="NB-ARC" evidence="1">
    <location>
        <begin position="29"/>
        <end position="82"/>
    </location>
</feature>
<evidence type="ECO:0000313" key="3">
    <source>
        <dbReference type="Proteomes" id="UP000288805"/>
    </source>
</evidence>
<gene>
    <name evidence="2" type="ORF">CK203_029875</name>
</gene>
<accession>A0A438IDF0</accession>
<protein>
    <recommendedName>
        <fullName evidence="1">NB-ARC domain-containing protein</fullName>
    </recommendedName>
</protein>
<dbReference type="Gene3D" id="3.40.50.300">
    <property type="entry name" value="P-loop containing nucleotide triphosphate hydrolases"/>
    <property type="match status" value="1"/>
</dbReference>
<reference evidence="2 3" key="1">
    <citation type="journal article" date="2018" name="PLoS Genet.">
        <title>Population sequencing reveals clonal diversity and ancestral inbreeding in the grapevine cultivar Chardonnay.</title>
        <authorList>
            <person name="Roach M.J."/>
            <person name="Johnson D.L."/>
            <person name="Bohlmann J."/>
            <person name="van Vuuren H.J."/>
            <person name="Jones S.J."/>
            <person name="Pretorius I.S."/>
            <person name="Schmidt S.A."/>
            <person name="Borneman A.R."/>
        </authorList>
    </citation>
    <scope>NUCLEOTIDE SEQUENCE [LARGE SCALE GENOMIC DNA]</scope>
    <source>
        <strain evidence="3">cv. Chardonnay</strain>
        <tissue evidence="2">Leaf</tissue>
    </source>
</reference>
<dbReference type="Pfam" id="PF00931">
    <property type="entry name" value="NB-ARC"/>
    <property type="match status" value="1"/>
</dbReference>
<evidence type="ECO:0000313" key="2">
    <source>
        <dbReference type="EMBL" id="RVW94751.1"/>
    </source>
</evidence>
<dbReference type="GO" id="GO:0043531">
    <property type="term" value="F:ADP binding"/>
    <property type="evidence" value="ECO:0007669"/>
    <property type="project" value="InterPro"/>
</dbReference>
<sequence>MDLLNDDGVRRIGIWVWEGWARLLCVQGGGFERIQTEIAKRLGMEVKKDESIQTLAIQLLQKLRKQDRFLLILDDVGRESIWML</sequence>